<dbReference type="EMBL" id="ML736740">
    <property type="protein sequence ID" value="KAE8409125.1"/>
    <property type="molecule type" value="Genomic_DNA"/>
</dbReference>
<evidence type="ECO:0000256" key="1">
    <source>
        <dbReference type="SAM" id="SignalP"/>
    </source>
</evidence>
<organism evidence="2 3">
    <name type="scientific">Aspergillus pseudonomiae</name>
    <dbReference type="NCBI Taxonomy" id="1506151"/>
    <lineage>
        <taxon>Eukaryota</taxon>
        <taxon>Fungi</taxon>
        <taxon>Dikarya</taxon>
        <taxon>Ascomycota</taxon>
        <taxon>Pezizomycotina</taxon>
        <taxon>Eurotiomycetes</taxon>
        <taxon>Eurotiomycetidae</taxon>
        <taxon>Eurotiales</taxon>
        <taxon>Aspergillaceae</taxon>
        <taxon>Aspergillus</taxon>
        <taxon>Aspergillus subgen. Circumdati</taxon>
    </lineage>
</organism>
<sequence length="113" mass="12396">MFFVVNRARFQTTFFFCLFPLSMEYCFSWEESCMTSRSLSQPAFIKLTHGSKQAALSEASGCVSATLVGFLPSACWCFAEGHTLFTQGLLLPISILNGLSQFGISQRKLGCGG</sequence>
<dbReference type="Proteomes" id="UP000325579">
    <property type="component" value="Unassembled WGS sequence"/>
</dbReference>
<gene>
    <name evidence="2" type="ORF">BDV37DRAFT_236868</name>
</gene>
<protein>
    <recommendedName>
        <fullName evidence="4">Secreted protein</fullName>
    </recommendedName>
</protein>
<keyword evidence="1" id="KW-0732">Signal</keyword>
<dbReference type="GeneID" id="43665339"/>
<name>A0A5N7DS63_9EURO</name>
<accession>A0A5N7DS63</accession>
<proteinExistence type="predicted"/>
<feature type="chain" id="PRO_5024843673" description="Secreted protein" evidence="1">
    <location>
        <begin position="29"/>
        <end position="113"/>
    </location>
</feature>
<evidence type="ECO:0000313" key="2">
    <source>
        <dbReference type="EMBL" id="KAE8409125.1"/>
    </source>
</evidence>
<evidence type="ECO:0000313" key="3">
    <source>
        <dbReference type="Proteomes" id="UP000325579"/>
    </source>
</evidence>
<dbReference type="AlphaFoldDB" id="A0A5N7DS63"/>
<evidence type="ECO:0008006" key="4">
    <source>
        <dbReference type="Google" id="ProtNLM"/>
    </source>
</evidence>
<reference evidence="2 3" key="1">
    <citation type="submission" date="2019-04" db="EMBL/GenBank/DDBJ databases">
        <authorList>
            <consortium name="DOE Joint Genome Institute"/>
            <person name="Mondo S."/>
            <person name="Kjaerbolling I."/>
            <person name="Vesth T."/>
            <person name="Frisvad J.C."/>
            <person name="Nybo J.L."/>
            <person name="Theobald S."/>
            <person name="Kildgaard S."/>
            <person name="Isbrandt T."/>
            <person name="Kuo A."/>
            <person name="Sato A."/>
            <person name="Lyhne E.K."/>
            <person name="Kogle M.E."/>
            <person name="Wiebenga A."/>
            <person name="Kun R.S."/>
            <person name="Lubbers R.J."/>
            <person name="Makela M.R."/>
            <person name="Barry K."/>
            <person name="Chovatia M."/>
            <person name="Clum A."/>
            <person name="Daum C."/>
            <person name="Haridas S."/>
            <person name="He G."/>
            <person name="LaButti K."/>
            <person name="Lipzen A."/>
            <person name="Riley R."/>
            <person name="Salamov A."/>
            <person name="Simmons B.A."/>
            <person name="Magnuson J.K."/>
            <person name="Henrissat B."/>
            <person name="Mortensen U.H."/>
            <person name="Larsen T.O."/>
            <person name="Devries R.P."/>
            <person name="Grigoriev I.V."/>
            <person name="Machida M."/>
            <person name="Baker S.E."/>
            <person name="Andersen M.R."/>
            <person name="Cantor M.N."/>
            <person name="Hua S.X."/>
        </authorList>
    </citation>
    <scope>NUCLEOTIDE SEQUENCE [LARGE SCALE GENOMIC DNA]</scope>
    <source>
        <strain evidence="2 3">CBS 119388</strain>
    </source>
</reference>
<dbReference type="RefSeq" id="XP_031946444.1">
    <property type="nucleotide sequence ID" value="XM_032080648.1"/>
</dbReference>
<feature type="signal peptide" evidence="1">
    <location>
        <begin position="1"/>
        <end position="28"/>
    </location>
</feature>
<keyword evidence="3" id="KW-1185">Reference proteome</keyword>